<dbReference type="EMBL" id="DS113271">
    <property type="protein sequence ID" value="EAY14398.1"/>
    <property type="molecule type" value="Genomic_DNA"/>
</dbReference>
<dbReference type="PANTHER" id="PTHR24126:SF14">
    <property type="entry name" value="ANK_REP_REGION DOMAIN-CONTAINING PROTEIN"/>
    <property type="match status" value="1"/>
</dbReference>
<keyword evidence="1" id="KW-0677">Repeat</keyword>
<gene>
    <name evidence="4" type="ORF">TVAG_255900</name>
</gene>
<accession>A2DYY7</accession>
<evidence type="ECO:0000313" key="4">
    <source>
        <dbReference type="EMBL" id="EAY14398.1"/>
    </source>
</evidence>
<dbReference type="InParanoid" id="A2DYY7"/>
<dbReference type="AlphaFoldDB" id="A2DYY7"/>
<dbReference type="Proteomes" id="UP000001542">
    <property type="component" value="Unassembled WGS sequence"/>
</dbReference>
<dbReference type="VEuPathDB" id="TrichDB:TVAG_255900"/>
<dbReference type="InterPro" id="IPR002110">
    <property type="entry name" value="Ankyrin_rpt"/>
</dbReference>
<dbReference type="SMR" id="A2DYY7"/>
<proteinExistence type="predicted"/>
<evidence type="ECO:0000256" key="2">
    <source>
        <dbReference type="ARBA" id="ARBA00023043"/>
    </source>
</evidence>
<dbReference type="PANTHER" id="PTHR24126">
    <property type="entry name" value="ANKYRIN REPEAT, PH AND SEC7 DOMAIN CONTAINING PROTEIN SECG-RELATED"/>
    <property type="match status" value="1"/>
</dbReference>
<evidence type="ECO:0000256" key="1">
    <source>
        <dbReference type="ARBA" id="ARBA00022737"/>
    </source>
</evidence>
<evidence type="ECO:0000256" key="3">
    <source>
        <dbReference type="PROSITE-ProRule" id="PRU00023"/>
    </source>
</evidence>
<dbReference type="KEGG" id="tva:4772386"/>
<name>A2DYY7_TRIV3</name>
<dbReference type="Gene3D" id="1.25.40.20">
    <property type="entry name" value="Ankyrin repeat-containing domain"/>
    <property type="match status" value="1"/>
</dbReference>
<feature type="repeat" description="ANK" evidence="3">
    <location>
        <begin position="5"/>
        <end position="37"/>
    </location>
</feature>
<keyword evidence="5" id="KW-1185">Reference proteome</keyword>
<evidence type="ECO:0000313" key="5">
    <source>
        <dbReference type="Proteomes" id="UP000001542"/>
    </source>
</evidence>
<dbReference type="RefSeq" id="XP_001326621.1">
    <property type="nucleotide sequence ID" value="XM_001326586.1"/>
</dbReference>
<dbReference type="Pfam" id="PF12796">
    <property type="entry name" value="Ank_2"/>
    <property type="match status" value="1"/>
</dbReference>
<protein>
    <submittedName>
        <fullName evidence="4">Uncharacterized protein</fullName>
    </submittedName>
</protein>
<reference evidence="4" key="1">
    <citation type="submission" date="2006-10" db="EMBL/GenBank/DDBJ databases">
        <authorList>
            <person name="Amadeo P."/>
            <person name="Zhao Q."/>
            <person name="Wortman J."/>
            <person name="Fraser-Liggett C."/>
            <person name="Carlton J."/>
        </authorList>
    </citation>
    <scope>NUCLEOTIDE SEQUENCE</scope>
    <source>
        <strain evidence="4">G3</strain>
    </source>
</reference>
<sequence>MQDENGETALHKASKFRSMKTAKVLISRGARIYIKDNYGETALYKAQQQSKNSRIVEFLISNGARNFRDEFINYLTQRRKYIVEVD</sequence>
<organism evidence="4 5">
    <name type="scientific">Trichomonas vaginalis (strain ATCC PRA-98 / G3)</name>
    <dbReference type="NCBI Taxonomy" id="412133"/>
    <lineage>
        <taxon>Eukaryota</taxon>
        <taxon>Metamonada</taxon>
        <taxon>Parabasalia</taxon>
        <taxon>Trichomonadida</taxon>
        <taxon>Trichomonadidae</taxon>
        <taxon>Trichomonas</taxon>
    </lineage>
</organism>
<dbReference type="SUPFAM" id="SSF48403">
    <property type="entry name" value="Ankyrin repeat"/>
    <property type="match status" value="1"/>
</dbReference>
<dbReference type="SMART" id="SM00248">
    <property type="entry name" value="ANK"/>
    <property type="match status" value="2"/>
</dbReference>
<keyword evidence="2 3" id="KW-0040">ANK repeat</keyword>
<dbReference type="VEuPathDB" id="TrichDB:TVAGG3_0869190"/>
<dbReference type="PROSITE" id="PS50088">
    <property type="entry name" value="ANK_REPEAT"/>
    <property type="match status" value="1"/>
</dbReference>
<reference evidence="4" key="2">
    <citation type="journal article" date="2007" name="Science">
        <title>Draft genome sequence of the sexually transmitted pathogen Trichomonas vaginalis.</title>
        <authorList>
            <person name="Carlton J.M."/>
            <person name="Hirt R.P."/>
            <person name="Silva J.C."/>
            <person name="Delcher A.L."/>
            <person name="Schatz M."/>
            <person name="Zhao Q."/>
            <person name="Wortman J.R."/>
            <person name="Bidwell S.L."/>
            <person name="Alsmark U.C.M."/>
            <person name="Besteiro S."/>
            <person name="Sicheritz-Ponten T."/>
            <person name="Noel C.J."/>
            <person name="Dacks J.B."/>
            <person name="Foster P.G."/>
            <person name="Simillion C."/>
            <person name="Van de Peer Y."/>
            <person name="Miranda-Saavedra D."/>
            <person name="Barton G.J."/>
            <person name="Westrop G.D."/>
            <person name="Mueller S."/>
            <person name="Dessi D."/>
            <person name="Fiori P.L."/>
            <person name="Ren Q."/>
            <person name="Paulsen I."/>
            <person name="Zhang H."/>
            <person name="Bastida-Corcuera F.D."/>
            <person name="Simoes-Barbosa A."/>
            <person name="Brown M.T."/>
            <person name="Hayes R.D."/>
            <person name="Mukherjee M."/>
            <person name="Okumura C.Y."/>
            <person name="Schneider R."/>
            <person name="Smith A.J."/>
            <person name="Vanacova S."/>
            <person name="Villalvazo M."/>
            <person name="Haas B.J."/>
            <person name="Pertea M."/>
            <person name="Feldblyum T.V."/>
            <person name="Utterback T.R."/>
            <person name="Shu C.L."/>
            <person name="Osoegawa K."/>
            <person name="de Jong P.J."/>
            <person name="Hrdy I."/>
            <person name="Horvathova L."/>
            <person name="Zubacova Z."/>
            <person name="Dolezal P."/>
            <person name="Malik S.B."/>
            <person name="Logsdon J.M. Jr."/>
            <person name="Henze K."/>
            <person name="Gupta A."/>
            <person name="Wang C.C."/>
            <person name="Dunne R.L."/>
            <person name="Upcroft J.A."/>
            <person name="Upcroft P."/>
            <person name="White O."/>
            <person name="Salzberg S.L."/>
            <person name="Tang P."/>
            <person name="Chiu C.-H."/>
            <person name="Lee Y.-S."/>
            <person name="Embley T.M."/>
            <person name="Coombs G.H."/>
            <person name="Mottram J.C."/>
            <person name="Tachezy J."/>
            <person name="Fraser-Liggett C.M."/>
            <person name="Johnson P.J."/>
        </authorList>
    </citation>
    <scope>NUCLEOTIDE SEQUENCE [LARGE SCALE GENOMIC DNA]</scope>
    <source>
        <strain evidence="4">G3</strain>
    </source>
</reference>
<dbReference type="PROSITE" id="PS50297">
    <property type="entry name" value="ANK_REP_REGION"/>
    <property type="match status" value="1"/>
</dbReference>
<dbReference type="InterPro" id="IPR036770">
    <property type="entry name" value="Ankyrin_rpt-contain_sf"/>
</dbReference>